<organism evidence="1">
    <name type="scientific">marine metagenome</name>
    <dbReference type="NCBI Taxonomy" id="408172"/>
    <lineage>
        <taxon>unclassified sequences</taxon>
        <taxon>metagenomes</taxon>
        <taxon>ecological metagenomes</taxon>
    </lineage>
</organism>
<dbReference type="AlphaFoldDB" id="A0A381N357"/>
<gene>
    <name evidence="1" type="ORF">METZ01_LOCUS1906</name>
</gene>
<evidence type="ECO:0008006" key="2">
    <source>
        <dbReference type="Google" id="ProtNLM"/>
    </source>
</evidence>
<proteinExistence type="predicted"/>
<dbReference type="InterPro" id="IPR021457">
    <property type="entry name" value="DUF3108"/>
</dbReference>
<name>A0A381N357_9ZZZZ</name>
<reference evidence="1" key="1">
    <citation type="submission" date="2018-05" db="EMBL/GenBank/DDBJ databases">
        <authorList>
            <person name="Lanie J.A."/>
            <person name="Ng W.-L."/>
            <person name="Kazmierczak K.M."/>
            <person name="Andrzejewski T.M."/>
            <person name="Davidsen T.M."/>
            <person name="Wayne K.J."/>
            <person name="Tettelin H."/>
            <person name="Glass J.I."/>
            <person name="Rusch D."/>
            <person name="Podicherti R."/>
            <person name="Tsui H.-C.T."/>
            <person name="Winkler M.E."/>
        </authorList>
    </citation>
    <scope>NUCLEOTIDE SEQUENCE</scope>
</reference>
<evidence type="ECO:0000313" key="1">
    <source>
        <dbReference type="EMBL" id="SUZ49052.1"/>
    </source>
</evidence>
<protein>
    <recommendedName>
        <fullName evidence="2">DUF3108 domain-containing protein</fullName>
    </recommendedName>
</protein>
<accession>A0A381N357</accession>
<dbReference type="Pfam" id="PF11306">
    <property type="entry name" value="DUF3108"/>
    <property type="match status" value="1"/>
</dbReference>
<sequence length="229" mass="26334">MKKIILTLLVSLLSGQDFIDGEKYNYNVFFGPIKMGKASLETKSIELINNQEVYHFNFSIKTSKFGDQLYKIRDEIHSWIDKEGLYLVKQEKKIREADFRRQSKTMITNNTAVTNEKEYTLPGKVVDPYGLIMILRNVNIPKNTSKKFLTLDEGKIREIEIKNTGYKSINTPYGKYNAYTYKPVYNGKSVLKSKGDMEISYAMVGNNTIPVKISIKLKNGVIVLKLKSY</sequence>
<dbReference type="EMBL" id="UINC01000099">
    <property type="protein sequence ID" value="SUZ49052.1"/>
    <property type="molecule type" value="Genomic_DNA"/>
</dbReference>